<protein>
    <submittedName>
        <fullName evidence="2">Uncharacterized protein</fullName>
    </submittedName>
</protein>
<name>A0ABX0ZW61_9ACTN</name>
<accession>A0ABX0ZW61</accession>
<feature type="region of interest" description="Disordered" evidence="1">
    <location>
        <begin position="1"/>
        <end position="26"/>
    </location>
</feature>
<gene>
    <name evidence="2" type="ORF">HCN08_26355</name>
</gene>
<dbReference type="EMBL" id="JAATEJ010000025">
    <property type="protein sequence ID" value="NJP46902.1"/>
    <property type="molecule type" value="Genomic_DNA"/>
</dbReference>
<reference evidence="2 3" key="1">
    <citation type="submission" date="2020-03" db="EMBL/GenBank/DDBJ databases">
        <title>WGS of actinomycetes isolated from Thailand.</title>
        <authorList>
            <person name="Thawai C."/>
        </authorList>
    </citation>
    <scope>NUCLEOTIDE SEQUENCE [LARGE SCALE GENOMIC DNA]</scope>
    <source>
        <strain evidence="2 3">PRB2-1</strain>
    </source>
</reference>
<keyword evidence="3" id="KW-1185">Reference proteome</keyword>
<dbReference type="RefSeq" id="WP_167985750.1">
    <property type="nucleotide sequence ID" value="NZ_JAATEJ010000025.1"/>
</dbReference>
<dbReference type="Proteomes" id="UP000734511">
    <property type="component" value="Unassembled WGS sequence"/>
</dbReference>
<organism evidence="2 3">
    <name type="scientific">Actinacidiphila epipremni</name>
    <dbReference type="NCBI Taxonomy" id="2053013"/>
    <lineage>
        <taxon>Bacteria</taxon>
        <taxon>Bacillati</taxon>
        <taxon>Actinomycetota</taxon>
        <taxon>Actinomycetes</taxon>
        <taxon>Kitasatosporales</taxon>
        <taxon>Streptomycetaceae</taxon>
        <taxon>Actinacidiphila</taxon>
    </lineage>
</organism>
<evidence type="ECO:0000256" key="1">
    <source>
        <dbReference type="SAM" id="MobiDB-lite"/>
    </source>
</evidence>
<evidence type="ECO:0000313" key="3">
    <source>
        <dbReference type="Proteomes" id="UP000734511"/>
    </source>
</evidence>
<evidence type="ECO:0000313" key="2">
    <source>
        <dbReference type="EMBL" id="NJP46902.1"/>
    </source>
</evidence>
<proteinExistence type="predicted"/>
<comment type="caution">
    <text evidence="2">The sequence shown here is derived from an EMBL/GenBank/DDBJ whole genome shotgun (WGS) entry which is preliminary data.</text>
</comment>
<sequence>MASSTITPGPAVHGATVLGTRPDDHPRHRLGDALRAIRVYAVTAVEVVLLGNERQRF</sequence>